<protein>
    <recommendedName>
        <fullName evidence="6">3-methylmercaptopropionyl-CoA ligase</fullName>
        <ecNumber evidence="5">6.2.1.44</ecNumber>
    </recommendedName>
</protein>
<evidence type="ECO:0000256" key="5">
    <source>
        <dbReference type="ARBA" id="ARBA00066616"/>
    </source>
</evidence>
<dbReference type="AlphaFoldDB" id="A0AA92BZW8"/>
<dbReference type="InterPro" id="IPR042099">
    <property type="entry name" value="ANL_N_sf"/>
</dbReference>
<dbReference type="Gene3D" id="3.30.300.30">
    <property type="match status" value="1"/>
</dbReference>
<dbReference type="PANTHER" id="PTHR43201:SF5">
    <property type="entry name" value="MEDIUM-CHAIN ACYL-COA LIGASE ACSF2, MITOCHONDRIAL"/>
    <property type="match status" value="1"/>
</dbReference>
<dbReference type="RefSeq" id="WP_116493331.1">
    <property type="nucleotide sequence ID" value="NZ_QDFR01000011.1"/>
</dbReference>
<dbReference type="Gene3D" id="3.40.50.12780">
    <property type="entry name" value="N-terminal domain of ligase-like"/>
    <property type="match status" value="1"/>
</dbReference>
<name>A0AA92BZW8_RHIRH</name>
<dbReference type="GO" id="GO:0031956">
    <property type="term" value="F:medium-chain fatty acid-CoA ligase activity"/>
    <property type="evidence" value="ECO:0007669"/>
    <property type="project" value="TreeGrafter"/>
</dbReference>
<organism evidence="9 10">
    <name type="scientific">Rhizobium rhizogenes</name>
    <name type="common">Agrobacterium rhizogenes</name>
    <dbReference type="NCBI Taxonomy" id="359"/>
    <lineage>
        <taxon>Bacteria</taxon>
        <taxon>Pseudomonadati</taxon>
        <taxon>Pseudomonadota</taxon>
        <taxon>Alphaproteobacteria</taxon>
        <taxon>Hyphomicrobiales</taxon>
        <taxon>Rhizobiaceae</taxon>
        <taxon>Rhizobium/Agrobacterium group</taxon>
        <taxon>Rhizobium</taxon>
    </lineage>
</organism>
<dbReference type="EMBL" id="QDFR01000011">
    <property type="protein sequence ID" value="PVE50450.1"/>
    <property type="molecule type" value="Genomic_DNA"/>
</dbReference>
<dbReference type="InterPro" id="IPR025110">
    <property type="entry name" value="AMP-bd_C"/>
</dbReference>
<evidence type="ECO:0000313" key="10">
    <source>
        <dbReference type="Proteomes" id="UP000244335"/>
    </source>
</evidence>
<evidence type="ECO:0000256" key="6">
    <source>
        <dbReference type="ARBA" id="ARBA00067668"/>
    </source>
</evidence>
<dbReference type="EC" id="6.2.1.44" evidence="5"/>
<dbReference type="GO" id="GO:0046872">
    <property type="term" value="F:metal ion binding"/>
    <property type="evidence" value="ECO:0007669"/>
    <property type="project" value="UniProtKB-KW"/>
</dbReference>
<dbReference type="InterPro" id="IPR000873">
    <property type="entry name" value="AMP-dep_synth/lig_dom"/>
</dbReference>
<comment type="caution">
    <text evidence="9">The sequence shown here is derived from an EMBL/GenBank/DDBJ whole genome shotgun (WGS) entry which is preliminary data.</text>
</comment>
<proteinExistence type="inferred from homology"/>
<feature type="domain" description="AMP-binding enzyme C-terminal" evidence="8">
    <location>
        <begin position="411"/>
        <end position="486"/>
    </location>
</feature>
<comment type="similarity">
    <text evidence="1">Belongs to the ATP-dependent AMP-binding enzyme family.</text>
</comment>
<evidence type="ECO:0000256" key="2">
    <source>
        <dbReference type="ARBA" id="ARBA00022598"/>
    </source>
</evidence>
<dbReference type="Pfam" id="PF00501">
    <property type="entry name" value="AMP-binding"/>
    <property type="match status" value="1"/>
</dbReference>
<keyword evidence="2" id="KW-0436">Ligase</keyword>
<keyword evidence="3" id="KW-0479">Metal-binding</keyword>
<dbReference type="Pfam" id="PF13193">
    <property type="entry name" value="AMP-binding_C"/>
    <property type="match status" value="1"/>
</dbReference>
<dbReference type="InterPro" id="IPR020845">
    <property type="entry name" value="AMP-binding_CS"/>
</dbReference>
<evidence type="ECO:0000313" key="9">
    <source>
        <dbReference type="EMBL" id="PVE50450.1"/>
    </source>
</evidence>
<accession>A0AA92BZW8</accession>
<evidence type="ECO:0000256" key="1">
    <source>
        <dbReference type="ARBA" id="ARBA00006432"/>
    </source>
</evidence>
<dbReference type="PANTHER" id="PTHR43201">
    <property type="entry name" value="ACYL-COA SYNTHETASE"/>
    <property type="match status" value="1"/>
</dbReference>
<gene>
    <name evidence="9" type="ORF">DC430_21480</name>
</gene>
<feature type="domain" description="AMP-dependent synthetase/ligase" evidence="7">
    <location>
        <begin position="13"/>
        <end position="360"/>
    </location>
</feature>
<reference evidence="9 10" key="1">
    <citation type="submission" date="2018-04" db="EMBL/GenBank/DDBJ databases">
        <authorList>
            <person name="Hagen T."/>
        </authorList>
    </citation>
    <scope>NUCLEOTIDE SEQUENCE [LARGE SCALE GENOMIC DNA]</scope>
    <source>
        <strain evidence="9 10">TPD7009</strain>
    </source>
</reference>
<evidence type="ECO:0000256" key="3">
    <source>
        <dbReference type="ARBA" id="ARBA00022723"/>
    </source>
</evidence>
<dbReference type="FunFam" id="3.30.300.30:FF:000008">
    <property type="entry name" value="2,3-dihydroxybenzoate-AMP ligase"/>
    <property type="match status" value="1"/>
</dbReference>
<dbReference type="Proteomes" id="UP000244335">
    <property type="component" value="Unassembled WGS sequence"/>
</dbReference>
<sequence>MHNWLAPDPVGLHAQARPEKLALVDLASGRRWTYRGLDRAIEQARVAIDTLGLGPGDRLASIARNSADLVIAQQACLRSGLIFTPLNWRLAAAEIDAILIDCTPALILVDGSSAGFAVPDGARLLDIAAFTARCESAAAGERGSPHDANRPCVLLYTSGTSGVPKGVILTPQTLFFTGVNFGVLGQVTSQSVFLAESPFFHVIGLVTSVWPPLVQGGTVLVSSGFDPVVTNSRLADRALGITHYFCVPQMATALKDADGFQPENWSLAALFTGGAPNPPANIRWWLERGVAMVDGYGMTEAGTILGMPLDPALISNHAGAVGQAGPATAIRIVDAEGREVQDGTAGEIIVKGPHVTPGYWNRPEERDAAFTPDGWLRTGDIGLRDADGFVTVVDRRKDMFISGGENVYPVEIESVLAEHPAVLQVAVIGVPDPRWGEAGHAFVILSPGWEDAEGELRAHCEARLARFKVPKHFRIVTELPRTSTGKIRKNKLRESLSA</sequence>
<evidence type="ECO:0000259" key="7">
    <source>
        <dbReference type="Pfam" id="PF00501"/>
    </source>
</evidence>
<dbReference type="PROSITE" id="PS00455">
    <property type="entry name" value="AMP_BINDING"/>
    <property type="match status" value="1"/>
</dbReference>
<dbReference type="GO" id="GO:0006631">
    <property type="term" value="P:fatty acid metabolic process"/>
    <property type="evidence" value="ECO:0007669"/>
    <property type="project" value="TreeGrafter"/>
</dbReference>
<comment type="catalytic activity">
    <reaction evidence="4">
        <text>3-(methylsulfanyl)propanoate + ATP + CoA = 3-(methylsulfanyl)propanoyl-CoA + AMP + diphosphate</text>
        <dbReference type="Rhea" id="RHEA:43052"/>
        <dbReference type="ChEBI" id="CHEBI:30616"/>
        <dbReference type="ChEBI" id="CHEBI:33019"/>
        <dbReference type="ChEBI" id="CHEBI:49016"/>
        <dbReference type="ChEBI" id="CHEBI:57287"/>
        <dbReference type="ChEBI" id="CHEBI:82815"/>
        <dbReference type="ChEBI" id="CHEBI:456215"/>
        <dbReference type="EC" id="6.2.1.44"/>
    </reaction>
    <physiologicalReaction direction="left-to-right" evidence="4">
        <dbReference type="Rhea" id="RHEA:43053"/>
    </physiologicalReaction>
</comment>
<dbReference type="SUPFAM" id="SSF56801">
    <property type="entry name" value="Acetyl-CoA synthetase-like"/>
    <property type="match status" value="1"/>
</dbReference>
<evidence type="ECO:0000256" key="4">
    <source>
        <dbReference type="ARBA" id="ARBA00051915"/>
    </source>
</evidence>
<evidence type="ECO:0000259" key="8">
    <source>
        <dbReference type="Pfam" id="PF13193"/>
    </source>
</evidence>
<dbReference type="InterPro" id="IPR045851">
    <property type="entry name" value="AMP-bd_C_sf"/>
</dbReference>